<proteinExistence type="predicted"/>
<dbReference type="Proteomes" id="UP001142055">
    <property type="component" value="Chromosome 2"/>
</dbReference>
<dbReference type="AlphaFoldDB" id="A0A9Q0MBL8"/>
<protein>
    <recommendedName>
        <fullName evidence="1">Protein kinase domain-containing protein</fullName>
    </recommendedName>
</protein>
<dbReference type="SUPFAM" id="SSF56112">
    <property type="entry name" value="Protein kinase-like (PK-like)"/>
    <property type="match status" value="1"/>
</dbReference>
<evidence type="ECO:0000313" key="2">
    <source>
        <dbReference type="EMBL" id="KAJ6220685.1"/>
    </source>
</evidence>
<comment type="caution">
    <text evidence="2">The sequence shown here is derived from an EMBL/GenBank/DDBJ whole genome shotgun (WGS) entry which is preliminary data.</text>
</comment>
<dbReference type="EMBL" id="JAPWDV010000002">
    <property type="protein sequence ID" value="KAJ6220685.1"/>
    <property type="molecule type" value="Genomic_DNA"/>
</dbReference>
<dbReference type="GO" id="GO:0005524">
    <property type="term" value="F:ATP binding"/>
    <property type="evidence" value="ECO:0007669"/>
    <property type="project" value="InterPro"/>
</dbReference>
<evidence type="ECO:0000313" key="3">
    <source>
        <dbReference type="Proteomes" id="UP001142055"/>
    </source>
</evidence>
<gene>
    <name evidence="2" type="ORF">RDWZM_006497</name>
</gene>
<evidence type="ECO:0000259" key="1">
    <source>
        <dbReference type="PROSITE" id="PS50011"/>
    </source>
</evidence>
<dbReference type="PANTHER" id="PTHR44167:SF24">
    <property type="entry name" value="SERINE_THREONINE-PROTEIN KINASE CHK2"/>
    <property type="match status" value="1"/>
</dbReference>
<dbReference type="PANTHER" id="PTHR44167">
    <property type="entry name" value="OVARIAN-SPECIFIC SERINE/THREONINE-PROTEIN KINASE LOK-RELATED"/>
    <property type="match status" value="1"/>
</dbReference>
<sequence>MAFIKKAIKDKMIDLKLIPYKMPPFPEGDFLDHPESEEAKKHRRIQENLFGLYGDAFIHDLTLRQEEMWERLHVRELKCLSRCGTFGRVYSGKDLMGRKFAIKTVTSQYTDILFQQECHLKYVYREVYFFTNLRHSNVLKFYEVQFLRNNQALMKMELFAHNLDNHLEQPMAIWNVYRLVRHIGSALEFMHSKFIAHNDVHLGNIVVDRMIPKRGTPEEINHAFSQATFKITNFTLTRKYDPNNPVDTKYVGAGFYRSPEKMFGEPYNPFLSDAYSFGVCLLYAWVGLKRFNALRDIVRNTPEEYDYRIYYRCNFYPVVKEFARLLFKMDDMSIPKGEEAIIFDLLHDERPEPNPQKNETIPELVNKLSLPGRKDKKPRRLTIPELVKYFNEFEPSDSK</sequence>
<dbReference type="InterPro" id="IPR011009">
    <property type="entry name" value="Kinase-like_dom_sf"/>
</dbReference>
<dbReference type="PROSITE" id="PS50011">
    <property type="entry name" value="PROTEIN_KINASE_DOM"/>
    <property type="match status" value="1"/>
</dbReference>
<dbReference type="InterPro" id="IPR000719">
    <property type="entry name" value="Prot_kinase_dom"/>
</dbReference>
<organism evidence="2 3">
    <name type="scientific">Blomia tropicalis</name>
    <name type="common">Mite</name>
    <dbReference type="NCBI Taxonomy" id="40697"/>
    <lineage>
        <taxon>Eukaryota</taxon>
        <taxon>Metazoa</taxon>
        <taxon>Ecdysozoa</taxon>
        <taxon>Arthropoda</taxon>
        <taxon>Chelicerata</taxon>
        <taxon>Arachnida</taxon>
        <taxon>Acari</taxon>
        <taxon>Acariformes</taxon>
        <taxon>Sarcoptiformes</taxon>
        <taxon>Astigmata</taxon>
        <taxon>Glycyphagoidea</taxon>
        <taxon>Echimyopodidae</taxon>
        <taxon>Blomia</taxon>
    </lineage>
</organism>
<name>A0A9Q0MBL8_BLOTA</name>
<reference evidence="2" key="1">
    <citation type="submission" date="2022-12" db="EMBL/GenBank/DDBJ databases">
        <title>Genome assemblies of Blomia tropicalis.</title>
        <authorList>
            <person name="Cui Y."/>
        </authorList>
    </citation>
    <scope>NUCLEOTIDE SEQUENCE</scope>
    <source>
        <tissue evidence="2">Adult mites</tissue>
    </source>
</reference>
<keyword evidence="3" id="KW-1185">Reference proteome</keyword>
<accession>A0A9Q0MBL8</accession>
<dbReference type="Pfam" id="PF00069">
    <property type="entry name" value="Pkinase"/>
    <property type="match status" value="1"/>
</dbReference>
<dbReference type="Gene3D" id="1.10.510.10">
    <property type="entry name" value="Transferase(Phosphotransferase) domain 1"/>
    <property type="match status" value="1"/>
</dbReference>
<feature type="domain" description="Protein kinase" evidence="1">
    <location>
        <begin position="75"/>
        <end position="370"/>
    </location>
</feature>
<dbReference type="CDD" id="cd00180">
    <property type="entry name" value="PKc"/>
    <property type="match status" value="1"/>
</dbReference>
<dbReference type="GO" id="GO:0004672">
    <property type="term" value="F:protein kinase activity"/>
    <property type="evidence" value="ECO:0007669"/>
    <property type="project" value="InterPro"/>
</dbReference>